<keyword evidence="1" id="KW-0143">Chaperone</keyword>
<feature type="transmembrane region" description="Helical" evidence="2">
    <location>
        <begin position="159"/>
        <end position="178"/>
    </location>
</feature>
<dbReference type="SMART" id="SM00271">
    <property type="entry name" value="DnaJ"/>
    <property type="match status" value="1"/>
</dbReference>
<dbReference type="PRINTS" id="PR00625">
    <property type="entry name" value="JDOMAIN"/>
</dbReference>
<reference evidence="4" key="1">
    <citation type="submission" date="2023-03" db="EMBL/GenBank/DDBJ databases">
        <title>Massive genome expansion in bonnet fungi (Mycena s.s.) driven by repeated elements and novel gene families across ecological guilds.</title>
        <authorList>
            <consortium name="Lawrence Berkeley National Laboratory"/>
            <person name="Harder C.B."/>
            <person name="Miyauchi S."/>
            <person name="Viragh M."/>
            <person name="Kuo A."/>
            <person name="Thoen E."/>
            <person name="Andreopoulos B."/>
            <person name="Lu D."/>
            <person name="Skrede I."/>
            <person name="Drula E."/>
            <person name="Henrissat B."/>
            <person name="Morin E."/>
            <person name="Kohler A."/>
            <person name="Barry K."/>
            <person name="LaButti K."/>
            <person name="Morin E."/>
            <person name="Salamov A."/>
            <person name="Lipzen A."/>
            <person name="Mereny Z."/>
            <person name="Hegedus B."/>
            <person name="Baldrian P."/>
            <person name="Stursova M."/>
            <person name="Weitz H."/>
            <person name="Taylor A."/>
            <person name="Grigoriev I.V."/>
            <person name="Nagy L.G."/>
            <person name="Martin F."/>
            <person name="Kauserud H."/>
        </authorList>
    </citation>
    <scope>NUCLEOTIDE SEQUENCE</scope>
    <source>
        <strain evidence="4">CBHHK002</strain>
    </source>
</reference>
<dbReference type="AlphaFoldDB" id="A0AAD6ZPD8"/>
<sequence>MNICFRPAGTLGLTHLPPHLLCLVHARLSYSTSSGQYAFPTQAQPTAHQIFRLPREASQADIKKRYIELVKIHHPDSHSCRDVPPAERHRRFQMISSAYDTLRLKRDHFGPDRDHTLWEEIDRRKRAQAHYRRHSRRAEYEYAEWKNPTPVDARVTDRIILAFGFVALIAGLIPVILYPRQPMDRLQSSAFHLSEARRQARLKYEERLREFEVRSKEK</sequence>
<dbReference type="PANTHER" id="PTHR44145:SF3">
    <property type="entry name" value="DNAJ HOMOLOG SUBFAMILY A MEMBER 3, MITOCHONDRIAL"/>
    <property type="match status" value="1"/>
</dbReference>
<keyword evidence="2" id="KW-0472">Membrane</keyword>
<feature type="domain" description="J" evidence="3">
    <location>
        <begin position="46"/>
        <end position="122"/>
    </location>
</feature>
<keyword evidence="5" id="KW-1185">Reference proteome</keyword>
<dbReference type="Gene3D" id="1.10.287.110">
    <property type="entry name" value="DnaJ domain"/>
    <property type="match status" value="1"/>
</dbReference>
<dbReference type="Proteomes" id="UP001218218">
    <property type="component" value="Unassembled WGS sequence"/>
</dbReference>
<keyword evidence="2" id="KW-1133">Transmembrane helix</keyword>
<evidence type="ECO:0000256" key="2">
    <source>
        <dbReference type="SAM" id="Phobius"/>
    </source>
</evidence>
<organism evidence="4 5">
    <name type="scientific">Mycena albidolilacea</name>
    <dbReference type="NCBI Taxonomy" id="1033008"/>
    <lineage>
        <taxon>Eukaryota</taxon>
        <taxon>Fungi</taxon>
        <taxon>Dikarya</taxon>
        <taxon>Basidiomycota</taxon>
        <taxon>Agaricomycotina</taxon>
        <taxon>Agaricomycetes</taxon>
        <taxon>Agaricomycetidae</taxon>
        <taxon>Agaricales</taxon>
        <taxon>Marasmiineae</taxon>
        <taxon>Mycenaceae</taxon>
        <taxon>Mycena</taxon>
    </lineage>
</organism>
<dbReference type="EMBL" id="JARIHO010000037">
    <property type="protein sequence ID" value="KAJ7330530.1"/>
    <property type="molecule type" value="Genomic_DNA"/>
</dbReference>
<comment type="caution">
    <text evidence="4">The sequence shown here is derived from an EMBL/GenBank/DDBJ whole genome shotgun (WGS) entry which is preliminary data.</text>
</comment>
<dbReference type="InterPro" id="IPR036869">
    <property type="entry name" value="J_dom_sf"/>
</dbReference>
<evidence type="ECO:0000313" key="5">
    <source>
        <dbReference type="Proteomes" id="UP001218218"/>
    </source>
</evidence>
<dbReference type="InterPro" id="IPR001623">
    <property type="entry name" value="DnaJ_domain"/>
</dbReference>
<proteinExistence type="predicted"/>
<dbReference type="PANTHER" id="PTHR44145">
    <property type="entry name" value="DNAJ HOMOLOG SUBFAMILY A MEMBER 3, MITOCHONDRIAL"/>
    <property type="match status" value="1"/>
</dbReference>
<dbReference type="InterPro" id="IPR051938">
    <property type="entry name" value="Apopto_cytoskel_mod"/>
</dbReference>
<evidence type="ECO:0000259" key="3">
    <source>
        <dbReference type="PROSITE" id="PS50076"/>
    </source>
</evidence>
<gene>
    <name evidence="4" type="ORF">DFH08DRAFT_786245</name>
</gene>
<dbReference type="Pfam" id="PF00226">
    <property type="entry name" value="DnaJ"/>
    <property type="match status" value="1"/>
</dbReference>
<name>A0AAD6ZPD8_9AGAR</name>
<dbReference type="CDD" id="cd06257">
    <property type="entry name" value="DnaJ"/>
    <property type="match status" value="1"/>
</dbReference>
<accession>A0AAD6ZPD8</accession>
<protein>
    <recommendedName>
        <fullName evidence="3">J domain-containing protein</fullName>
    </recommendedName>
</protein>
<dbReference type="SUPFAM" id="SSF46565">
    <property type="entry name" value="Chaperone J-domain"/>
    <property type="match status" value="1"/>
</dbReference>
<evidence type="ECO:0000313" key="4">
    <source>
        <dbReference type="EMBL" id="KAJ7330530.1"/>
    </source>
</evidence>
<keyword evidence="2" id="KW-0812">Transmembrane</keyword>
<evidence type="ECO:0000256" key="1">
    <source>
        <dbReference type="ARBA" id="ARBA00023186"/>
    </source>
</evidence>
<dbReference type="PROSITE" id="PS50076">
    <property type="entry name" value="DNAJ_2"/>
    <property type="match status" value="1"/>
</dbReference>